<dbReference type="Proteomes" id="UP000313359">
    <property type="component" value="Unassembled WGS sequence"/>
</dbReference>
<dbReference type="AlphaFoldDB" id="A0A5C2S1D1"/>
<name>A0A5C2S1D1_9APHY</name>
<accession>A0A5C2S1D1</accession>
<gene>
    <name evidence="1" type="ORF">L227DRAFT_236011</name>
</gene>
<dbReference type="EMBL" id="ML122282">
    <property type="protein sequence ID" value="RPD57295.1"/>
    <property type="molecule type" value="Genomic_DNA"/>
</dbReference>
<proteinExistence type="predicted"/>
<organism evidence="1 2">
    <name type="scientific">Lentinus tigrinus ALCF2SS1-6</name>
    <dbReference type="NCBI Taxonomy" id="1328759"/>
    <lineage>
        <taxon>Eukaryota</taxon>
        <taxon>Fungi</taxon>
        <taxon>Dikarya</taxon>
        <taxon>Basidiomycota</taxon>
        <taxon>Agaricomycotina</taxon>
        <taxon>Agaricomycetes</taxon>
        <taxon>Polyporales</taxon>
        <taxon>Polyporaceae</taxon>
        <taxon>Lentinus</taxon>
    </lineage>
</organism>
<sequence length="171" mass="19147">MWSRGHDVSSGARSRLPRCSALEFAACILDTWFSGDLQVPHVWIVSLLQRDRIAPEVVPQSWLRGFWGPAVIPPESLALRHSNSGDPLDTAYPHEIPRDEPDSYPTIRDSLFPIPGKPVLDGNATGHGSRVNFHGRIWNPSIPYMARCCKQRGWERSLPSGVHCGQERHPP</sequence>
<evidence type="ECO:0000313" key="1">
    <source>
        <dbReference type="EMBL" id="RPD57295.1"/>
    </source>
</evidence>
<protein>
    <submittedName>
        <fullName evidence="1">Uncharacterized protein</fullName>
    </submittedName>
</protein>
<reference evidence="1" key="1">
    <citation type="journal article" date="2018" name="Genome Biol. Evol.">
        <title>Genomics and development of Lentinus tigrinus, a white-rot wood-decaying mushroom with dimorphic fruiting bodies.</title>
        <authorList>
            <person name="Wu B."/>
            <person name="Xu Z."/>
            <person name="Knudson A."/>
            <person name="Carlson A."/>
            <person name="Chen N."/>
            <person name="Kovaka S."/>
            <person name="LaButti K."/>
            <person name="Lipzen A."/>
            <person name="Pennachio C."/>
            <person name="Riley R."/>
            <person name="Schakwitz W."/>
            <person name="Umezawa K."/>
            <person name="Ohm R.A."/>
            <person name="Grigoriev I.V."/>
            <person name="Nagy L.G."/>
            <person name="Gibbons J."/>
            <person name="Hibbett D."/>
        </authorList>
    </citation>
    <scope>NUCLEOTIDE SEQUENCE [LARGE SCALE GENOMIC DNA]</scope>
    <source>
        <strain evidence="1">ALCF2SS1-6</strain>
    </source>
</reference>
<keyword evidence="2" id="KW-1185">Reference proteome</keyword>
<evidence type="ECO:0000313" key="2">
    <source>
        <dbReference type="Proteomes" id="UP000313359"/>
    </source>
</evidence>